<dbReference type="OrthoDB" id="3892858at2759"/>
<dbReference type="GeneID" id="25363503"/>
<sequence length="233" mass="25136">MNPVNHPFGSGSNRYQTSSAPSHSTRAETSSSTSSLMHSAHATKSNSGSTASPASASDKPTPAMISTRPLLGDMVVSINRQKMFSDDSEWTAQFLLKELGRTPSGSLSIDQLLYACLCGEVDDKLRCNIETAGITLVWILSGTDQLGVIRNDSSLKAAVVDHQNHGKYTMHLYVVKLRDDNVVLPEAQVTSSRTFNLPKLSALNNQSILSPDPGDQDNTPKPGFTSTFSHQSR</sequence>
<feature type="compositionally biased region" description="Low complexity" evidence="1">
    <location>
        <begin position="22"/>
        <end position="43"/>
    </location>
</feature>
<feature type="compositionally biased region" description="Polar residues" evidence="1">
    <location>
        <begin position="10"/>
        <end position="21"/>
    </location>
</feature>
<keyword evidence="3" id="KW-1185">Reference proteome</keyword>
<organism evidence="2 3">
    <name type="scientific">Aureobasidium subglaciale (strain EXF-2481)</name>
    <name type="common">Aureobasidium pullulans var. subglaciale</name>
    <dbReference type="NCBI Taxonomy" id="1043005"/>
    <lineage>
        <taxon>Eukaryota</taxon>
        <taxon>Fungi</taxon>
        <taxon>Dikarya</taxon>
        <taxon>Ascomycota</taxon>
        <taxon>Pezizomycotina</taxon>
        <taxon>Dothideomycetes</taxon>
        <taxon>Dothideomycetidae</taxon>
        <taxon>Dothideales</taxon>
        <taxon>Saccotheciaceae</taxon>
        <taxon>Aureobasidium</taxon>
    </lineage>
</organism>
<protein>
    <submittedName>
        <fullName evidence="2">Uncharacterized protein</fullName>
    </submittedName>
</protein>
<reference evidence="2 3" key="1">
    <citation type="journal article" date="2014" name="BMC Genomics">
        <title>Genome sequencing of four Aureobasidium pullulans varieties: biotechnological potential, stress tolerance, and description of new species.</title>
        <authorList>
            <person name="Gostin Ar C."/>
            <person name="Ohm R.A."/>
            <person name="Kogej T."/>
            <person name="Sonjak S."/>
            <person name="Turk M."/>
            <person name="Zajc J."/>
            <person name="Zalar P."/>
            <person name="Grube M."/>
            <person name="Sun H."/>
            <person name="Han J."/>
            <person name="Sharma A."/>
            <person name="Chiniquy J."/>
            <person name="Ngan C.Y."/>
            <person name="Lipzen A."/>
            <person name="Barry K."/>
            <person name="Grigoriev I.V."/>
            <person name="Gunde-Cimerman N."/>
        </authorList>
    </citation>
    <scope>NUCLEOTIDE SEQUENCE [LARGE SCALE GENOMIC DNA]</scope>
    <source>
        <strain evidence="2 3">EXF-2481</strain>
    </source>
</reference>
<dbReference type="RefSeq" id="XP_013346145.1">
    <property type="nucleotide sequence ID" value="XM_013490691.1"/>
</dbReference>
<name>A0A074YJ45_AURSE</name>
<dbReference type="EMBL" id="KL584753">
    <property type="protein sequence ID" value="KEQ97828.1"/>
    <property type="molecule type" value="Genomic_DNA"/>
</dbReference>
<dbReference type="HOGENOM" id="CLU_1189707_0_0_1"/>
<proteinExistence type="predicted"/>
<evidence type="ECO:0000256" key="1">
    <source>
        <dbReference type="SAM" id="MobiDB-lite"/>
    </source>
</evidence>
<evidence type="ECO:0000313" key="3">
    <source>
        <dbReference type="Proteomes" id="UP000030641"/>
    </source>
</evidence>
<evidence type="ECO:0000313" key="2">
    <source>
        <dbReference type="EMBL" id="KEQ97828.1"/>
    </source>
</evidence>
<feature type="compositionally biased region" description="Polar residues" evidence="1">
    <location>
        <begin position="216"/>
        <end position="233"/>
    </location>
</feature>
<accession>A0A074YJ45</accession>
<dbReference type="InParanoid" id="A0A074YJ45"/>
<feature type="region of interest" description="Disordered" evidence="1">
    <location>
        <begin position="206"/>
        <end position="233"/>
    </location>
</feature>
<dbReference type="Proteomes" id="UP000030641">
    <property type="component" value="Unassembled WGS sequence"/>
</dbReference>
<feature type="region of interest" description="Disordered" evidence="1">
    <location>
        <begin position="1"/>
        <end position="66"/>
    </location>
</feature>
<dbReference type="AlphaFoldDB" id="A0A074YJ45"/>
<gene>
    <name evidence="2" type="ORF">AUEXF2481DRAFT_2751</name>
</gene>
<feature type="compositionally biased region" description="Polar residues" evidence="1">
    <location>
        <begin position="44"/>
        <end position="55"/>
    </location>
</feature>